<dbReference type="InParanoid" id="A0A1I5QCU0"/>
<dbReference type="PANTHER" id="PTHR35525">
    <property type="entry name" value="BLL6575 PROTEIN"/>
    <property type="match status" value="1"/>
</dbReference>
<dbReference type="SUPFAM" id="SSF160904">
    <property type="entry name" value="Jann2411-like"/>
    <property type="match status" value="1"/>
</dbReference>
<dbReference type="Pfam" id="PF11706">
    <property type="entry name" value="zf-CGNR"/>
    <property type="match status" value="1"/>
</dbReference>
<dbReference type="Gene3D" id="1.10.3300.10">
    <property type="entry name" value="Jann2411-like domain"/>
    <property type="match status" value="1"/>
</dbReference>
<keyword evidence="3" id="KW-1185">Reference proteome</keyword>
<dbReference type="InterPro" id="IPR021005">
    <property type="entry name" value="Znf_CGNR"/>
</dbReference>
<evidence type="ECO:0000313" key="3">
    <source>
        <dbReference type="Proteomes" id="UP000183413"/>
    </source>
</evidence>
<dbReference type="InterPro" id="IPR010852">
    <property type="entry name" value="ABATE"/>
</dbReference>
<dbReference type="Proteomes" id="UP000183413">
    <property type="component" value="Unassembled WGS sequence"/>
</dbReference>
<dbReference type="AlphaFoldDB" id="A0A1I5QCU0"/>
<protein>
    <submittedName>
        <fullName evidence="2">Conserved protein containing a Zn-ribbon-like motif, possibly RNA-binding</fullName>
    </submittedName>
</protein>
<reference evidence="2 3" key="1">
    <citation type="submission" date="2016-10" db="EMBL/GenBank/DDBJ databases">
        <authorList>
            <person name="de Groot N.N."/>
        </authorList>
    </citation>
    <scope>NUCLEOTIDE SEQUENCE [LARGE SCALE GENOMIC DNA]</scope>
    <source>
        <strain evidence="2 3">DSM 43067</strain>
    </source>
</reference>
<feature type="domain" description="Zinc finger CGNR" evidence="1">
    <location>
        <begin position="151"/>
        <end position="191"/>
    </location>
</feature>
<sequence>MTADEVPDLYPSEPRPVRLMNTIWADKGRGHDALTTTGRLDQWARQCGIETPGPLGDGDLLRARELRDALRRIAATAVGDERPAALVGDLTIEDALATLNGFTATCVPELRQGDGHGFHRDWRFGSDGFDRELAVIALEAADLFSERPEVRLGACYGPGCVLYFHRSHPRRGWCSAGCGNRARVARHYRRHAST</sequence>
<name>A0A1I5QCU0_9ACTN</name>
<dbReference type="eggNOG" id="COG5516">
    <property type="taxonomic scope" value="Bacteria"/>
</dbReference>
<dbReference type="EMBL" id="FOVH01000014">
    <property type="protein sequence ID" value="SFP43686.1"/>
    <property type="molecule type" value="Genomic_DNA"/>
</dbReference>
<proteinExistence type="predicted"/>
<dbReference type="RefSeq" id="WP_083598242.1">
    <property type="nucleotide sequence ID" value="NZ_FOVH01000014.1"/>
</dbReference>
<dbReference type="STRING" id="1993.SAMN04489713_11471"/>
<dbReference type="OrthoDB" id="3211108at2"/>
<dbReference type="InterPro" id="IPR023286">
    <property type="entry name" value="ABATE_dom_sf"/>
</dbReference>
<gene>
    <name evidence="2" type="ORF">SAMN04489713_11471</name>
</gene>
<evidence type="ECO:0000313" key="2">
    <source>
        <dbReference type="EMBL" id="SFP43686.1"/>
    </source>
</evidence>
<evidence type="ECO:0000259" key="1">
    <source>
        <dbReference type="Pfam" id="PF11706"/>
    </source>
</evidence>
<dbReference type="Pfam" id="PF07336">
    <property type="entry name" value="ABATE"/>
    <property type="match status" value="1"/>
</dbReference>
<accession>A0A1I5QCU0</accession>
<organism evidence="2 3">
    <name type="scientific">Actinomadura madurae</name>
    <dbReference type="NCBI Taxonomy" id="1993"/>
    <lineage>
        <taxon>Bacteria</taxon>
        <taxon>Bacillati</taxon>
        <taxon>Actinomycetota</taxon>
        <taxon>Actinomycetes</taxon>
        <taxon>Streptosporangiales</taxon>
        <taxon>Thermomonosporaceae</taxon>
        <taxon>Actinomadura</taxon>
    </lineage>
</organism>
<dbReference type="PANTHER" id="PTHR35525:SF3">
    <property type="entry name" value="BLL6575 PROTEIN"/>
    <property type="match status" value="1"/>
</dbReference>